<dbReference type="InterPro" id="IPR052337">
    <property type="entry name" value="SAT4-like"/>
</dbReference>
<dbReference type="GeneID" id="92092801"/>
<feature type="transmembrane region" description="Helical" evidence="7">
    <location>
        <begin position="168"/>
        <end position="191"/>
    </location>
</feature>
<dbReference type="InterPro" id="IPR049326">
    <property type="entry name" value="Rhodopsin_dom_fungi"/>
</dbReference>
<evidence type="ECO:0000256" key="4">
    <source>
        <dbReference type="ARBA" id="ARBA00023136"/>
    </source>
</evidence>
<comment type="caution">
    <text evidence="9">The sequence shown here is derived from an EMBL/GenBank/DDBJ whole genome shotgun (WGS) entry which is preliminary data.</text>
</comment>
<accession>A0ABR1USR0</accession>
<feature type="domain" description="Rhodopsin" evidence="8">
    <location>
        <begin position="25"/>
        <end position="265"/>
    </location>
</feature>
<feature type="transmembrane region" description="Helical" evidence="7">
    <location>
        <begin position="84"/>
        <end position="108"/>
    </location>
</feature>
<keyword evidence="10" id="KW-1185">Reference proteome</keyword>
<organism evidence="9 10">
    <name type="scientific">Apiospora phragmitis</name>
    <dbReference type="NCBI Taxonomy" id="2905665"/>
    <lineage>
        <taxon>Eukaryota</taxon>
        <taxon>Fungi</taxon>
        <taxon>Dikarya</taxon>
        <taxon>Ascomycota</taxon>
        <taxon>Pezizomycotina</taxon>
        <taxon>Sordariomycetes</taxon>
        <taxon>Xylariomycetidae</taxon>
        <taxon>Amphisphaeriales</taxon>
        <taxon>Apiosporaceae</taxon>
        <taxon>Apiospora</taxon>
    </lineage>
</organism>
<dbReference type="PANTHER" id="PTHR33048">
    <property type="entry name" value="PTH11-LIKE INTEGRAL MEMBRANE PROTEIN (AFU_ORTHOLOGUE AFUA_5G11245)"/>
    <property type="match status" value="1"/>
</dbReference>
<dbReference type="PANTHER" id="PTHR33048:SF96">
    <property type="entry name" value="INTEGRAL MEMBRANE PROTEIN"/>
    <property type="match status" value="1"/>
</dbReference>
<evidence type="ECO:0000313" key="9">
    <source>
        <dbReference type="EMBL" id="KAK8061963.1"/>
    </source>
</evidence>
<feature type="compositionally biased region" description="Polar residues" evidence="6">
    <location>
        <begin position="447"/>
        <end position="461"/>
    </location>
</feature>
<feature type="transmembrane region" description="Helical" evidence="7">
    <location>
        <begin position="6"/>
        <end position="25"/>
    </location>
</feature>
<feature type="transmembrane region" description="Helical" evidence="7">
    <location>
        <begin position="45"/>
        <end position="64"/>
    </location>
</feature>
<dbReference type="RefSeq" id="XP_066715225.1">
    <property type="nucleotide sequence ID" value="XM_066859738.1"/>
</dbReference>
<dbReference type="Proteomes" id="UP001480595">
    <property type="component" value="Unassembled WGS sequence"/>
</dbReference>
<comment type="subcellular location">
    <subcellularLocation>
        <location evidence="1">Membrane</location>
        <topology evidence="1">Multi-pass membrane protein</topology>
    </subcellularLocation>
</comment>
<name>A0ABR1USR0_9PEZI</name>
<feature type="transmembrane region" description="Helical" evidence="7">
    <location>
        <begin position="203"/>
        <end position="223"/>
    </location>
</feature>
<evidence type="ECO:0000256" key="2">
    <source>
        <dbReference type="ARBA" id="ARBA00022692"/>
    </source>
</evidence>
<sequence length="649" mass="72802">MQDRGHEILAVGVFFLTASWAIFLLRFCSRLRLVKHFKFDDWSLLIVQLSFTLYLACQIGSAVHGSGKRDSDLTPAEKARALKWWYLTSQVYVVATCTLKIFIGIFLIRIAVNRRHLLVLYILTWGTLLFGILYSILMIIQCRPIDTFWNVSPRAPGKCWDYKVMRTLIHVASALNCFADWVFGIIPFLIVRSLNITRPTKALVVWLLCFAAIGSAATIVRTFFLPRMLSGHDFLYDTVDLCIWSTVEVGVGVLAWSAAVCRPIHRYSLARLKAWPWMGGFGTFRRRLSSGDPSADFPVRDMKPRPDEYFHESRCSSNGGGSANRTAKRKASFFTNVQEIPEPLSIAEEGGITRTLELTQITSRRGALIPPRPGAALLPHHLMASDEYTSVSSDSIDKPRSRLTSLPFHETHKLLHTSPRRCAIVPTKSMRNAPVSYWPKNIFKSRWGTSDRSPTQSNTHRPSPLPLMSGSIDSGHCPMLEQTTPPFAAARPRGWSIPHHGSATTATTVNHHSAAGSLVSPRQSVASQSRTENDDNRSLRWSIASEATYNSSHNQLRDTFEPLGLSAPPRAAFLRRCSHNLNLKPPVFQPVKWRRSRDQQQRLDLLSICPQPPGKVHSMREFGQWSPTFTMRGAEGSSNGLERAGEAKT</sequence>
<evidence type="ECO:0000256" key="5">
    <source>
        <dbReference type="ARBA" id="ARBA00038359"/>
    </source>
</evidence>
<proteinExistence type="inferred from homology"/>
<reference evidence="9 10" key="1">
    <citation type="submission" date="2023-01" db="EMBL/GenBank/DDBJ databases">
        <title>Analysis of 21 Apiospora genomes using comparative genomics revels a genus with tremendous synthesis potential of carbohydrate active enzymes and secondary metabolites.</title>
        <authorList>
            <person name="Sorensen T."/>
        </authorList>
    </citation>
    <scope>NUCLEOTIDE SEQUENCE [LARGE SCALE GENOMIC DNA]</scope>
    <source>
        <strain evidence="9 10">CBS 135458</strain>
    </source>
</reference>
<evidence type="ECO:0000313" key="10">
    <source>
        <dbReference type="Proteomes" id="UP001480595"/>
    </source>
</evidence>
<dbReference type="EMBL" id="JAQQWL010000008">
    <property type="protein sequence ID" value="KAK8061963.1"/>
    <property type="molecule type" value="Genomic_DNA"/>
</dbReference>
<feature type="region of interest" description="Disordered" evidence="6">
    <location>
        <begin position="447"/>
        <end position="536"/>
    </location>
</feature>
<feature type="compositionally biased region" description="Polar residues" evidence="6">
    <location>
        <begin position="502"/>
        <end position="511"/>
    </location>
</feature>
<keyword evidence="4 7" id="KW-0472">Membrane</keyword>
<feature type="transmembrane region" description="Helical" evidence="7">
    <location>
        <begin position="120"/>
        <end position="140"/>
    </location>
</feature>
<evidence type="ECO:0000256" key="7">
    <source>
        <dbReference type="SAM" id="Phobius"/>
    </source>
</evidence>
<comment type="similarity">
    <text evidence="5">Belongs to the SAT4 family.</text>
</comment>
<feature type="compositionally biased region" description="Polar residues" evidence="6">
    <location>
        <begin position="520"/>
        <end position="530"/>
    </location>
</feature>
<dbReference type="Pfam" id="PF20684">
    <property type="entry name" value="Fung_rhodopsin"/>
    <property type="match status" value="1"/>
</dbReference>
<gene>
    <name evidence="9" type="ORF">PG994_008329</name>
</gene>
<protein>
    <recommendedName>
        <fullName evidence="8">Rhodopsin domain-containing protein</fullName>
    </recommendedName>
</protein>
<evidence type="ECO:0000256" key="6">
    <source>
        <dbReference type="SAM" id="MobiDB-lite"/>
    </source>
</evidence>
<evidence type="ECO:0000259" key="8">
    <source>
        <dbReference type="Pfam" id="PF20684"/>
    </source>
</evidence>
<keyword evidence="3 7" id="KW-1133">Transmembrane helix</keyword>
<evidence type="ECO:0000256" key="1">
    <source>
        <dbReference type="ARBA" id="ARBA00004141"/>
    </source>
</evidence>
<evidence type="ECO:0000256" key="3">
    <source>
        <dbReference type="ARBA" id="ARBA00022989"/>
    </source>
</evidence>
<keyword evidence="2 7" id="KW-0812">Transmembrane</keyword>